<evidence type="ECO:0000256" key="1">
    <source>
        <dbReference type="SAM" id="Phobius"/>
    </source>
</evidence>
<dbReference type="AlphaFoldDB" id="A0A7R8YPC4"/>
<accession>A0A7R8YPC4</accession>
<keyword evidence="1" id="KW-1133">Transmembrane helix</keyword>
<organism evidence="2 3">
    <name type="scientific">Hermetia illucens</name>
    <name type="common">Black soldier fly</name>
    <dbReference type="NCBI Taxonomy" id="343691"/>
    <lineage>
        <taxon>Eukaryota</taxon>
        <taxon>Metazoa</taxon>
        <taxon>Ecdysozoa</taxon>
        <taxon>Arthropoda</taxon>
        <taxon>Hexapoda</taxon>
        <taxon>Insecta</taxon>
        <taxon>Pterygota</taxon>
        <taxon>Neoptera</taxon>
        <taxon>Endopterygota</taxon>
        <taxon>Diptera</taxon>
        <taxon>Brachycera</taxon>
        <taxon>Stratiomyomorpha</taxon>
        <taxon>Stratiomyidae</taxon>
        <taxon>Hermetiinae</taxon>
        <taxon>Hermetia</taxon>
    </lineage>
</organism>
<name>A0A7R8YPC4_HERIL</name>
<keyword evidence="1" id="KW-0472">Membrane</keyword>
<dbReference type="InParanoid" id="A0A7R8YPC4"/>
<proteinExistence type="predicted"/>
<evidence type="ECO:0000313" key="2">
    <source>
        <dbReference type="EMBL" id="CAD7080176.1"/>
    </source>
</evidence>
<dbReference type="Proteomes" id="UP000594454">
    <property type="component" value="Chromosome 1"/>
</dbReference>
<sequence length="136" mass="15363">MSKLIVDAIVCGLGFIVLIIMCLFSVHSPAPATRPGSKPRRRKGWNYELLLDKRPYCQTIAAECARHRRHKCLPSTSSPCETRDNSPVKKELCLRKADPHLPDKEAIQKALMENEVARQRLLSILCGLNTYKDAYS</sequence>
<reference evidence="2 3" key="1">
    <citation type="submission" date="2020-11" db="EMBL/GenBank/DDBJ databases">
        <authorList>
            <person name="Wallbank WR R."/>
            <person name="Pardo Diaz C."/>
            <person name="Kozak K."/>
            <person name="Martin S."/>
            <person name="Jiggins C."/>
            <person name="Moest M."/>
            <person name="Warren A I."/>
            <person name="Generalovic N T."/>
            <person name="Byers J.R.P. K."/>
            <person name="Montejo-Kovacevich G."/>
            <person name="Yen C E."/>
        </authorList>
    </citation>
    <scope>NUCLEOTIDE SEQUENCE [LARGE SCALE GENOMIC DNA]</scope>
</reference>
<gene>
    <name evidence="2" type="ORF">HERILL_LOCUS3342</name>
</gene>
<keyword evidence="3" id="KW-1185">Reference proteome</keyword>
<evidence type="ECO:0000313" key="3">
    <source>
        <dbReference type="Proteomes" id="UP000594454"/>
    </source>
</evidence>
<protein>
    <submittedName>
        <fullName evidence="2">Uncharacterized protein</fullName>
    </submittedName>
</protein>
<keyword evidence="1" id="KW-0812">Transmembrane</keyword>
<feature type="transmembrane region" description="Helical" evidence="1">
    <location>
        <begin position="6"/>
        <end position="26"/>
    </location>
</feature>
<dbReference type="EMBL" id="LR899009">
    <property type="protein sequence ID" value="CAD7080176.1"/>
    <property type="molecule type" value="Genomic_DNA"/>
</dbReference>